<feature type="region of interest" description="Disordered" evidence="6">
    <location>
        <begin position="835"/>
        <end position="871"/>
    </location>
</feature>
<comment type="subcellular location">
    <subcellularLocation>
        <location evidence="1">Nucleus</location>
    </subcellularLocation>
</comment>
<dbReference type="GO" id="GO:1990918">
    <property type="term" value="P:double-strand break repair involved in meiotic recombination"/>
    <property type="evidence" value="ECO:0007669"/>
    <property type="project" value="TreeGrafter"/>
</dbReference>
<dbReference type="Pfam" id="PF14631">
    <property type="entry name" value="FancD2"/>
    <property type="match status" value="1"/>
</dbReference>
<dbReference type="InterPro" id="IPR029448">
    <property type="entry name" value="FANCD2"/>
</dbReference>
<reference evidence="7 8" key="1">
    <citation type="journal article" date="2015" name="Genome Biol. Evol.">
        <title>Comparative Genomics of a Bacterivorous Green Alga Reveals Evolutionary Causalities and Consequences of Phago-Mixotrophic Mode of Nutrition.</title>
        <authorList>
            <person name="Burns J.A."/>
            <person name="Paasch A."/>
            <person name="Narechania A."/>
            <person name="Kim E."/>
        </authorList>
    </citation>
    <scope>NUCLEOTIDE SEQUENCE [LARGE SCALE GENOMIC DNA]</scope>
    <source>
        <strain evidence="7 8">PLY_AMNH</strain>
    </source>
</reference>
<dbReference type="PANTHER" id="PTHR32086">
    <property type="entry name" value="FANCONI ANEMIA GROUP D2 PROTEIN"/>
    <property type="match status" value="1"/>
</dbReference>
<proteinExistence type="inferred from homology"/>
<dbReference type="GO" id="GO:0031573">
    <property type="term" value="P:mitotic intra-S DNA damage checkpoint signaling"/>
    <property type="evidence" value="ECO:0007669"/>
    <property type="project" value="TreeGrafter"/>
</dbReference>
<evidence type="ECO:0000313" key="8">
    <source>
        <dbReference type="Proteomes" id="UP001190700"/>
    </source>
</evidence>
<comment type="caution">
    <text evidence="7">The sequence shown here is derived from an EMBL/GenBank/DDBJ whole genome shotgun (WGS) entry which is preliminary data.</text>
</comment>
<dbReference type="AlphaFoldDB" id="A0AAE0LCN6"/>
<name>A0AAE0LCN6_9CHLO</name>
<feature type="non-terminal residue" evidence="7">
    <location>
        <position position="1033"/>
    </location>
</feature>
<dbReference type="GO" id="GO:0036297">
    <property type="term" value="P:interstrand cross-link repair"/>
    <property type="evidence" value="ECO:0007669"/>
    <property type="project" value="TreeGrafter"/>
</dbReference>
<evidence type="ECO:0000256" key="1">
    <source>
        <dbReference type="ARBA" id="ARBA00004123"/>
    </source>
</evidence>
<organism evidence="7 8">
    <name type="scientific">Cymbomonas tetramitiformis</name>
    <dbReference type="NCBI Taxonomy" id="36881"/>
    <lineage>
        <taxon>Eukaryota</taxon>
        <taxon>Viridiplantae</taxon>
        <taxon>Chlorophyta</taxon>
        <taxon>Pyramimonadophyceae</taxon>
        <taxon>Pyramimonadales</taxon>
        <taxon>Pyramimonadaceae</taxon>
        <taxon>Cymbomonas</taxon>
    </lineage>
</organism>
<sequence length="1033" mass="112571">MNLESPCVGDEDRTSTQKRPADCGSDQLSPDSSKKPRNVSTDSTFHKLLAGGGCELVEDLYYVANPRELAGFLESSMILDHEIRQEYLSGLETLISDAVSLRQALVPMSCQSTSTAATGDSLIRTLLGVTCIQTDVATMLLEKLPEFMGEGNERLVSDSVPKLILAQFRWLDHLMDSGGLTEKLLEVLPVCPPPLQREIASFFPEVVLDEDHPRVVAALKEILNEDATFLVPALEAISNMNLDDGLKEDVVKLVLQQVESADVEDLPVLLRFLLQTAVQANATWVVRELRKNLNFISGSDVRAAAPDRKQKAKVSSGSSEASILEALRTGLRFHSTMCDTFLKEIRNVCSGTGNCGSEHKVVDIWVLLVVHSFGGQNHKLVESILRKKILEEKLTIKLLERSLVGHAEALKPYFPSLLAVGESLLRAREESARQFGGAFYTLAFQSFTDGYHRQEVLAALVAHTGSGSSLESSGALEALVTLAHSQAAAMLPFSAFINNLLDYLDGFQDNQLQKLFEVFSSLAVTACRQDEPQQPDGDDPGRSEMQDQLHIVIRKQLSHADGRFKRIGIIGGVTLACRLAMEEEGEEAAGSETRVKLALDILGNMCDLCRGSPSCVAFLCDELSGIVETAPVDQRVLSWLTETVTNEFESSFLEDLDETGAIPPEKAAVPFAGSSIQGEAWFNLDGDESPITLRLLPLAASSDAQERDELLKLCAQIRLMAVLERRTNQSLSAIDALLGCPMMLFPKEMLLGDAGDKTAWSDEQASLICRLLFMAINWVRELLNAFSSHEAAANGAGDRDEDMDRKLLLRVHNLCCLEAMLAECLEAHPQVQLPRLGRPLDSEGVKQSAKKPEKEKSKKPPRPPAGNKENVDASQQVLGTEGASIADGATQAASGSTGSIGTAPVKPVSSLQYLRENQHLRALNMGVFSILGIPPRSAMLAPASGKEDLLPLHCYLLRDLTAKVSVLLQQRKTGFFGSVATQQPAEDLSLRGITPAWLLRRLQPLLPALRNHLDLSVHTLQRQGETAADDGSQ</sequence>
<evidence type="ECO:0000256" key="2">
    <source>
        <dbReference type="ARBA" id="ARBA00022499"/>
    </source>
</evidence>
<dbReference type="GO" id="GO:0070182">
    <property type="term" value="F:DNA polymerase binding"/>
    <property type="evidence" value="ECO:0007669"/>
    <property type="project" value="TreeGrafter"/>
</dbReference>
<feature type="compositionally biased region" description="Basic and acidic residues" evidence="6">
    <location>
        <begin position="838"/>
        <end position="858"/>
    </location>
</feature>
<evidence type="ECO:0000256" key="6">
    <source>
        <dbReference type="SAM" id="MobiDB-lite"/>
    </source>
</evidence>
<feature type="region of interest" description="Disordered" evidence="6">
    <location>
        <begin position="1"/>
        <end position="40"/>
    </location>
</feature>
<keyword evidence="8" id="KW-1185">Reference proteome</keyword>
<evidence type="ECO:0000313" key="7">
    <source>
        <dbReference type="EMBL" id="KAK3279934.1"/>
    </source>
</evidence>
<comment type="similarity">
    <text evidence="5">Belongs to the Fanconi anemia protein FANCD2 family.</text>
</comment>
<dbReference type="GO" id="GO:0005634">
    <property type="term" value="C:nucleus"/>
    <property type="evidence" value="ECO:0007669"/>
    <property type="project" value="UniProtKB-SubCell"/>
</dbReference>
<evidence type="ECO:0008006" key="9">
    <source>
        <dbReference type="Google" id="ProtNLM"/>
    </source>
</evidence>
<dbReference type="EMBL" id="LGRX02004606">
    <property type="protein sequence ID" value="KAK3279934.1"/>
    <property type="molecule type" value="Genomic_DNA"/>
</dbReference>
<feature type="compositionally biased region" description="Basic and acidic residues" evidence="6">
    <location>
        <begin position="10"/>
        <end position="21"/>
    </location>
</feature>
<protein>
    <recommendedName>
        <fullName evidence="9">Fanconi anemia group D2 protein</fullName>
    </recommendedName>
</protein>
<keyword evidence="4" id="KW-0539">Nucleus</keyword>
<dbReference type="Proteomes" id="UP001190700">
    <property type="component" value="Unassembled WGS sequence"/>
</dbReference>
<keyword evidence="2" id="KW-1017">Isopeptide bond</keyword>
<keyword evidence="3" id="KW-0832">Ubl conjugation</keyword>
<evidence type="ECO:0000256" key="4">
    <source>
        <dbReference type="ARBA" id="ARBA00023242"/>
    </source>
</evidence>
<dbReference type="GO" id="GO:0000793">
    <property type="term" value="C:condensed chromosome"/>
    <property type="evidence" value="ECO:0007669"/>
    <property type="project" value="TreeGrafter"/>
</dbReference>
<dbReference type="PANTHER" id="PTHR32086:SF0">
    <property type="entry name" value="FANCONI ANEMIA GROUP D2 PROTEIN"/>
    <property type="match status" value="1"/>
</dbReference>
<dbReference type="GO" id="GO:0007129">
    <property type="term" value="P:homologous chromosome pairing at meiosis"/>
    <property type="evidence" value="ECO:0007669"/>
    <property type="project" value="TreeGrafter"/>
</dbReference>
<evidence type="ECO:0000256" key="5">
    <source>
        <dbReference type="ARBA" id="ARBA00093456"/>
    </source>
</evidence>
<evidence type="ECO:0000256" key="3">
    <source>
        <dbReference type="ARBA" id="ARBA00022843"/>
    </source>
</evidence>
<gene>
    <name evidence="7" type="ORF">CYMTET_12203</name>
</gene>
<accession>A0AAE0LCN6</accession>